<sequence length="568" mass="61671">MTRMIRLLGEPAILDAEGRSQPVRGYQAWALLARVMLARAPLDRRRLAEELFPETADPLGALRWCLASLRKALDTSQCLRGDPIERDFPDGITIDIRRVDEADFDVEQAGPLLGGVEPRCSPEFSTWLLVERERIAGVIDARIRRDAIAAIAVGDHGRAVRLAELGARRDPYNESAHVLLVKSLACAGRYEAALRHVEATEAVFADELGVKPSAALRSAARRTVSSPPAGISAVTFVQSLMQSGLAALSAGATDAGIDCLRRAAYDAEKAGDTYLLASATFELGTALVHSVRGYDDEGSVLLRQSTELSRQSGYEGLAASAFRELGYVEAMAGRRPSAAGYLATASEFTRDPDRLAGIHAVIGFNLVDWGRTDEGLAHYALSLDHARSAKNRHREAWSLGLGAWGLLGAGRLDEADRWLAECMKVVEAQRWLAFRPWPVAVLGETRLRQGRDPEALRPLLEEAYALSCQLGDPCWEAAIARVLALTYAATSDLALAAEWLAEARRRCTRDKDAYAALQVEILASQVEIFTAQEDGTLAQTTARDWVSLAAKTHMDHHVARAAAFIAAG</sequence>
<gene>
    <name evidence="2" type="ORF">GGR25_001542</name>
</gene>
<dbReference type="SMART" id="SM01043">
    <property type="entry name" value="BTAD"/>
    <property type="match status" value="1"/>
</dbReference>
<evidence type="ECO:0000313" key="2">
    <source>
        <dbReference type="EMBL" id="MBB3930503.1"/>
    </source>
</evidence>
<keyword evidence="3" id="KW-1185">Reference proteome</keyword>
<dbReference type="Pfam" id="PF03704">
    <property type="entry name" value="BTAD"/>
    <property type="match status" value="1"/>
</dbReference>
<dbReference type="RefSeq" id="WP_183398154.1">
    <property type="nucleotide sequence ID" value="NZ_JACIDS010000002.1"/>
</dbReference>
<dbReference type="GO" id="GO:0003677">
    <property type="term" value="F:DNA binding"/>
    <property type="evidence" value="ECO:0007669"/>
    <property type="project" value="UniProtKB-KW"/>
</dbReference>
<name>A0A840AMK6_9HYPH</name>
<dbReference type="InterPro" id="IPR051677">
    <property type="entry name" value="AfsR-DnrI-RedD_regulator"/>
</dbReference>
<dbReference type="AlphaFoldDB" id="A0A840AMK6"/>
<dbReference type="InterPro" id="IPR005158">
    <property type="entry name" value="BTAD"/>
</dbReference>
<evidence type="ECO:0000313" key="3">
    <source>
        <dbReference type="Proteomes" id="UP000553963"/>
    </source>
</evidence>
<feature type="domain" description="Bacterial transcriptional activator" evidence="1">
    <location>
        <begin position="94"/>
        <end position="224"/>
    </location>
</feature>
<comment type="caution">
    <text evidence="2">The sequence shown here is derived from an EMBL/GenBank/DDBJ whole genome shotgun (WGS) entry which is preliminary data.</text>
</comment>
<proteinExistence type="predicted"/>
<keyword evidence="2" id="KW-0238">DNA-binding</keyword>
<dbReference type="Gene3D" id="1.25.40.10">
    <property type="entry name" value="Tetratricopeptide repeat domain"/>
    <property type="match status" value="2"/>
</dbReference>
<accession>A0A840AMK6</accession>
<protein>
    <submittedName>
        <fullName evidence="2">DNA-binding SARP family transcriptional activator</fullName>
    </submittedName>
</protein>
<reference evidence="2 3" key="1">
    <citation type="submission" date="2020-08" db="EMBL/GenBank/DDBJ databases">
        <title>Genomic Encyclopedia of Type Strains, Phase IV (KMG-IV): sequencing the most valuable type-strain genomes for metagenomic binning, comparative biology and taxonomic classification.</title>
        <authorList>
            <person name="Goeker M."/>
        </authorList>
    </citation>
    <scope>NUCLEOTIDE SEQUENCE [LARGE SCALE GENOMIC DNA]</scope>
    <source>
        <strain evidence="2 3">DSM 25966</strain>
    </source>
</reference>
<dbReference type="SUPFAM" id="SSF48452">
    <property type="entry name" value="TPR-like"/>
    <property type="match status" value="3"/>
</dbReference>
<dbReference type="InterPro" id="IPR011990">
    <property type="entry name" value="TPR-like_helical_dom_sf"/>
</dbReference>
<dbReference type="PANTHER" id="PTHR35807">
    <property type="entry name" value="TRANSCRIPTIONAL REGULATOR REDD-RELATED"/>
    <property type="match status" value="1"/>
</dbReference>
<evidence type="ECO:0000259" key="1">
    <source>
        <dbReference type="SMART" id="SM01043"/>
    </source>
</evidence>
<dbReference type="Proteomes" id="UP000553963">
    <property type="component" value="Unassembled WGS sequence"/>
</dbReference>
<dbReference type="EMBL" id="JACIDS010000002">
    <property type="protein sequence ID" value="MBB3930503.1"/>
    <property type="molecule type" value="Genomic_DNA"/>
</dbReference>
<organism evidence="2 3">
    <name type="scientific">Kaistia hirudinis</name>
    <dbReference type="NCBI Taxonomy" id="1293440"/>
    <lineage>
        <taxon>Bacteria</taxon>
        <taxon>Pseudomonadati</taxon>
        <taxon>Pseudomonadota</taxon>
        <taxon>Alphaproteobacteria</taxon>
        <taxon>Hyphomicrobiales</taxon>
        <taxon>Kaistiaceae</taxon>
        <taxon>Kaistia</taxon>
    </lineage>
</organism>